<dbReference type="Proteomes" id="UP000228809">
    <property type="component" value="Unassembled WGS sequence"/>
</dbReference>
<feature type="binding site" evidence="4">
    <location>
        <position position="227"/>
    </location>
    <ligand>
        <name>substrate</name>
    </ligand>
</feature>
<comment type="function">
    <text evidence="4">Catalyzes the base-exchange of a guanine (G) residue with the queuine precursor 7-aminomethyl-7-deazaguanine (PreQ1) at position 34 (anticodon wobble position) in tRNAs with GU(N) anticodons (tRNA-Asp, -Asn, -His and -Tyr). Catalysis occurs through a double-displacement mechanism. The nucleophile active site attacks the C1' of nucleotide 34 to detach the guanine base from the RNA, forming a covalent enzyme-RNA intermediate. The proton acceptor active site deprotonates the incoming PreQ1, allowing a nucleophilic attack on the C1' of the ribose to form the product. After dissociation, two additional enzymatic reactions on the tRNA convert PreQ1 to queuine (Q), resulting in the hypermodified nucleoside queuosine (7-(((4,5-cis-dihydroxy-2-cyclopenten-1-yl)amino)methyl)-7-deazaguanosine).</text>
</comment>
<comment type="pathway">
    <text evidence="4">tRNA modification; tRNA-queuosine biosynthesis.</text>
</comment>
<dbReference type="SUPFAM" id="SSF51713">
    <property type="entry name" value="tRNA-guanine transglycosylase"/>
    <property type="match status" value="1"/>
</dbReference>
<dbReference type="UniPathway" id="UPA00392"/>
<dbReference type="NCBIfam" id="TIGR00430">
    <property type="entry name" value="Q_tRNA_tgt"/>
    <property type="match status" value="1"/>
</dbReference>
<comment type="similarity">
    <text evidence="4">Belongs to the queuine tRNA-ribosyltransferase family.</text>
</comment>
<evidence type="ECO:0000256" key="1">
    <source>
        <dbReference type="ARBA" id="ARBA00022676"/>
    </source>
</evidence>
<dbReference type="GO" id="GO:0008616">
    <property type="term" value="P:tRNA queuosine(34) biosynthetic process"/>
    <property type="evidence" value="ECO:0007669"/>
    <property type="project" value="UniProtKB-UniRule"/>
</dbReference>
<keyword evidence="4" id="KW-0671">Queuosine biosynthesis</keyword>
<keyword evidence="1 4" id="KW-0328">Glycosyltransferase</keyword>
<dbReference type="GO" id="GO:0005737">
    <property type="term" value="C:cytoplasm"/>
    <property type="evidence" value="ECO:0007669"/>
    <property type="project" value="TreeGrafter"/>
</dbReference>
<dbReference type="InterPro" id="IPR004803">
    <property type="entry name" value="TGT"/>
</dbReference>
<protein>
    <recommendedName>
        <fullName evidence="4">Queuine tRNA-ribosyltransferase</fullName>
        <ecNumber evidence="4">2.4.2.29</ecNumber>
    </recommendedName>
    <alternativeName>
        <fullName evidence="4">Guanine insertion enzyme</fullName>
    </alternativeName>
    <alternativeName>
        <fullName evidence="4">tRNA-guanine transglycosylase</fullName>
    </alternativeName>
</protein>
<comment type="caution">
    <text evidence="4">Lacks conserved residue(s) required for the propagation of feature annotation.</text>
</comment>
<comment type="subunit">
    <text evidence="4">Homodimer. Within each dimer, one monomer is responsible for RNA recognition and catalysis, while the other monomer binds to the replacement base PreQ1.</text>
</comment>
<reference evidence="7" key="1">
    <citation type="submission" date="2017-09" db="EMBL/GenBank/DDBJ databases">
        <title>Depth-based differentiation of microbial function through sediment-hosted aquifers and enrichment of novel symbionts in the deep terrestrial subsurface.</title>
        <authorList>
            <person name="Probst A.J."/>
            <person name="Ladd B."/>
            <person name="Jarett J.K."/>
            <person name="Geller-Mcgrath D.E."/>
            <person name="Sieber C.M.K."/>
            <person name="Emerson J.B."/>
            <person name="Anantharaman K."/>
            <person name="Thomas B.C."/>
            <person name="Malmstrom R."/>
            <person name="Stieglmeier M."/>
            <person name="Klingl A."/>
            <person name="Woyke T."/>
            <person name="Ryan C.M."/>
            <person name="Banfield J.F."/>
        </authorList>
    </citation>
    <scope>NUCLEOTIDE SEQUENCE [LARGE SCALE GENOMIC DNA]</scope>
</reference>
<dbReference type="EMBL" id="PFBJ01000003">
    <property type="protein sequence ID" value="PIT91456.1"/>
    <property type="molecule type" value="Genomic_DNA"/>
</dbReference>
<dbReference type="Pfam" id="PF01702">
    <property type="entry name" value="TGT"/>
    <property type="match status" value="1"/>
</dbReference>
<name>A0A2M6WFA2_9BACT</name>
<feature type="region of interest" description="RNA binding; important for wobble base 34 recognition" evidence="4">
    <location>
        <begin position="307"/>
        <end position="311"/>
    </location>
</feature>
<feature type="binding site" evidence="4">
    <location>
        <begin position="94"/>
        <end position="98"/>
    </location>
    <ligand>
        <name>substrate</name>
    </ligand>
</feature>
<dbReference type="InterPro" id="IPR050076">
    <property type="entry name" value="ArchSynthase1/Queuine_TRR"/>
</dbReference>
<feature type="binding site" evidence="4">
    <location>
        <position position="180"/>
    </location>
    <ligand>
        <name>substrate</name>
    </ligand>
</feature>
<gene>
    <name evidence="4 6" type="primary">tgt</name>
    <name evidence="6" type="ORF">COU17_00495</name>
</gene>
<feature type="active site" description="Proton acceptor" evidence="4">
    <location>
        <position position="94"/>
    </location>
</feature>
<keyword evidence="3 4" id="KW-0819">tRNA processing</keyword>
<dbReference type="PANTHER" id="PTHR46499">
    <property type="entry name" value="QUEUINE TRNA-RIBOSYLTRANSFERASE"/>
    <property type="match status" value="1"/>
</dbReference>
<dbReference type="AlphaFoldDB" id="A0A2M6WFA2"/>
<dbReference type="HAMAP" id="MF_00168">
    <property type="entry name" value="Q_tRNA_Tgt"/>
    <property type="match status" value="1"/>
</dbReference>
<evidence type="ECO:0000256" key="3">
    <source>
        <dbReference type="ARBA" id="ARBA00022694"/>
    </source>
</evidence>
<feature type="binding site" evidence="4">
    <location>
        <position position="254"/>
    </location>
    <ligand>
        <name>substrate</name>
    </ligand>
</feature>
<dbReference type="InterPro" id="IPR036511">
    <property type="entry name" value="TGT-like_sf"/>
</dbReference>
<proteinExistence type="inferred from homology"/>
<evidence type="ECO:0000259" key="5">
    <source>
        <dbReference type="Pfam" id="PF01702"/>
    </source>
</evidence>
<evidence type="ECO:0000313" key="7">
    <source>
        <dbReference type="Proteomes" id="UP000228809"/>
    </source>
</evidence>
<dbReference type="InterPro" id="IPR002616">
    <property type="entry name" value="tRNA_ribo_trans-like"/>
</dbReference>
<dbReference type="PANTHER" id="PTHR46499:SF1">
    <property type="entry name" value="QUEUINE TRNA-RIBOSYLTRANSFERASE"/>
    <property type="match status" value="1"/>
</dbReference>
<keyword evidence="2 4" id="KW-0808">Transferase</keyword>
<feature type="active site" description="Nucleophile" evidence="4">
    <location>
        <position position="302"/>
    </location>
</feature>
<comment type="catalytic activity">
    <reaction evidence="4">
        <text>7-aminomethyl-7-carbaguanine + guanosine(34) in tRNA = 7-aminomethyl-7-carbaguanosine(34) in tRNA + guanine</text>
        <dbReference type="Rhea" id="RHEA:24104"/>
        <dbReference type="Rhea" id="RHEA-COMP:10341"/>
        <dbReference type="Rhea" id="RHEA-COMP:10342"/>
        <dbReference type="ChEBI" id="CHEBI:16235"/>
        <dbReference type="ChEBI" id="CHEBI:58703"/>
        <dbReference type="ChEBI" id="CHEBI:74269"/>
        <dbReference type="ChEBI" id="CHEBI:82833"/>
        <dbReference type="EC" id="2.4.2.29"/>
    </reaction>
</comment>
<accession>A0A2M6WFA2</accession>
<dbReference type="NCBIfam" id="TIGR00449">
    <property type="entry name" value="tgt_general"/>
    <property type="match status" value="1"/>
</dbReference>
<evidence type="ECO:0000256" key="4">
    <source>
        <dbReference type="HAMAP-Rule" id="MF_00168"/>
    </source>
</evidence>
<feature type="domain" description="tRNA-guanine(15) transglycosylase-like" evidence="5">
    <location>
        <begin position="16"/>
        <end position="404"/>
    </location>
</feature>
<organism evidence="6 7">
    <name type="scientific">Candidatus Kaiserbacteria bacterium CG10_big_fil_rev_8_21_14_0_10_49_17</name>
    <dbReference type="NCBI Taxonomy" id="1974609"/>
    <lineage>
        <taxon>Bacteria</taxon>
        <taxon>Candidatus Kaiseribacteriota</taxon>
    </lineage>
</organism>
<evidence type="ECO:0000313" key="6">
    <source>
        <dbReference type="EMBL" id="PIT91456.1"/>
    </source>
</evidence>
<dbReference type="Gene3D" id="3.20.20.105">
    <property type="entry name" value="Queuine tRNA-ribosyltransferase-like"/>
    <property type="match status" value="1"/>
</dbReference>
<dbReference type="EC" id="2.4.2.29" evidence="4"/>
<dbReference type="GO" id="GO:0008479">
    <property type="term" value="F:tRNA-guanosine(34) queuine transglycosylase activity"/>
    <property type="evidence" value="ECO:0007669"/>
    <property type="project" value="UniProtKB-UniRule"/>
</dbReference>
<sequence length="407" mass="44859">MSSFSFEIVETLHGTRARAGELSTARGTIKTPAFIAVGTKATVKGLSTETLSRIGVQAVLGNTYHLYLEPGEKVVAEAGGIGSFMNWSGPTFTDSGGFQVFSLGAGFGKGINKFERDVDADEALVPYNKELAQSHGKLAIIDEDGVSFTSHLDGSLHRFTPERSMEIQHALGADIIFAFDECTSPTADEAYQKEAMERTHRWAKRSLLSHKRNIDSARRQALFGIVQGGRFAHLREESAKVIAGMDFDGFGIGGSFSKKDLDASLARVNTILPMEKPRHLLGIGSEPRDLFDGVEHGIDTFDCVAPTRLARTGTLYTARGEIHILNARYRTDHTLLDEETGSEVGKTYSKAYLAHLFRSREMLGAVLASEHNLFFMMQLLARIRASLLDGTFREYRQEFLTKYYGKA</sequence>
<comment type="caution">
    <text evidence="6">The sequence shown here is derived from an EMBL/GenBank/DDBJ whole genome shotgun (WGS) entry which is preliminary data.</text>
</comment>
<evidence type="ECO:0000256" key="2">
    <source>
        <dbReference type="ARBA" id="ARBA00022679"/>
    </source>
</evidence>